<keyword evidence="5" id="KW-0282">Flagellum</keyword>
<evidence type="ECO:0000313" key="5">
    <source>
        <dbReference type="EMBL" id="MFK4750965.1"/>
    </source>
</evidence>
<dbReference type="InterPro" id="IPR007809">
    <property type="entry name" value="FlgN-like"/>
</dbReference>
<dbReference type="SUPFAM" id="SSF140566">
    <property type="entry name" value="FlgN-like"/>
    <property type="match status" value="1"/>
</dbReference>
<evidence type="ECO:0000256" key="1">
    <source>
        <dbReference type="ARBA" id="ARBA00002397"/>
    </source>
</evidence>
<dbReference type="RefSeq" id="WP_416204505.1">
    <property type="nucleotide sequence ID" value="NZ_JBBKTX010000001.1"/>
</dbReference>
<dbReference type="Proteomes" id="UP001620597">
    <property type="component" value="Unassembled WGS sequence"/>
</dbReference>
<gene>
    <name evidence="5" type="primary">flgN</name>
    <name evidence="5" type="ORF">WG929_00950</name>
</gene>
<dbReference type="Gene3D" id="1.20.58.300">
    <property type="entry name" value="FlgN-like"/>
    <property type="match status" value="1"/>
</dbReference>
<accession>A0ABW8NDF9</accession>
<sequence length="166" mass="19384">MNSTANVYLPTPECHQLRQLLLDELALGRLLQHQLEQEGQLLARMEPEQLQRAGQSKSAILQRLNDQAKQRMDWMSQQQLPLAADFLQHPQIRQQPEIARLWQQLAAQYRHNRDRSIQLNELVLTARRRIQQRLHILRGQPDRSPLLYTETGQGKSARRGQGYIQA</sequence>
<evidence type="ECO:0000313" key="6">
    <source>
        <dbReference type="Proteomes" id="UP001620597"/>
    </source>
</evidence>
<dbReference type="Pfam" id="PF05130">
    <property type="entry name" value="FlgN"/>
    <property type="match status" value="1"/>
</dbReference>
<reference evidence="5 6" key="1">
    <citation type="submission" date="2024-03" db="EMBL/GenBank/DDBJ databases">
        <title>High-quality draft genome sequence of Oceanobacter sp. wDCs-4.</title>
        <authorList>
            <person name="Dong C."/>
        </authorList>
    </citation>
    <scope>NUCLEOTIDE SEQUENCE [LARGE SCALE GENOMIC DNA]</scope>
    <source>
        <strain evidence="6">wDCs-4</strain>
    </source>
</reference>
<keyword evidence="6" id="KW-1185">Reference proteome</keyword>
<feature type="region of interest" description="Disordered" evidence="4">
    <location>
        <begin position="145"/>
        <end position="166"/>
    </location>
</feature>
<proteinExistence type="inferred from homology"/>
<keyword evidence="3" id="KW-1005">Bacterial flagellum biogenesis</keyword>
<keyword evidence="5" id="KW-0966">Cell projection</keyword>
<organism evidence="5 6">
    <name type="scientific">Oceanobacter antarcticus</name>
    <dbReference type="NCBI Taxonomy" id="3133425"/>
    <lineage>
        <taxon>Bacteria</taxon>
        <taxon>Pseudomonadati</taxon>
        <taxon>Pseudomonadota</taxon>
        <taxon>Gammaproteobacteria</taxon>
        <taxon>Oceanospirillales</taxon>
        <taxon>Oceanospirillaceae</taxon>
        <taxon>Oceanobacter</taxon>
    </lineage>
</organism>
<keyword evidence="5" id="KW-0969">Cilium</keyword>
<evidence type="ECO:0000256" key="3">
    <source>
        <dbReference type="ARBA" id="ARBA00022795"/>
    </source>
</evidence>
<comment type="similarity">
    <text evidence="2">Belongs to the FlgN family.</text>
</comment>
<dbReference type="EMBL" id="JBBKTX010000001">
    <property type="protein sequence ID" value="MFK4750965.1"/>
    <property type="molecule type" value="Genomic_DNA"/>
</dbReference>
<name>A0ABW8NDF9_9GAMM</name>
<evidence type="ECO:0000256" key="4">
    <source>
        <dbReference type="SAM" id="MobiDB-lite"/>
    </source>
</evidence>
<dbReference type="InterPro" id="IPR036679">
    <property type="entry name" value="FlgN-like_sf"/>
</dbReference>
<evidence type="ECO:0000256" key="2">
    <source>
        <dbReference type="ARBA" id="ARBA00007703"/>
    </source>
</evidence>
<protein>
    <submittedName>
        <fullName evidence="5">Flagellar export chaperone FlgN</fullName>
    </submittedName>
</protein>
<comment type="function">
    <text evidence="1">Required for the efficient initiation of filament assembly.</text>
</comment>
<comment type="caution">
    <text evidence="5">The sequence shown here is derived from an EMBL/GenBank/DDBJ whole genome shotgun (WGS) entry which is preliminary data.</text>
</comment>